<dbReference type="SUPFAM" id="SSF48498">
    <property type="entry name" value="Tetracyclin repressor-like, C-terminal domain"/>
    <property type="match status" value="1"/>
</dbReference>
<gene>
    <name evidence="6" type="ORF">HNR30_004079</name>
</gene>
<comment type="caution">
    <text evidence="6">The sequence shown here is derived from an EMBL/GenBank/DDBJ whole genome shotgun (WGS) entry which is preliminary data.</text>
</comment>
<organism evidence="6 7">
    <name type="scientific">Nonomuraea soli</name>
    <dbReference type="NCBI Taxonomy" id="1032476"/>
    <lineage>
        <taxon>Bacteria</taxon>
        <taxon>Bacillati</taxon>
        <taxon>Actinomycetota</taxon>
        <taxon>Actinomycetes</taxon>
        <taxon>Streptosporangiales</taxon>
        <taxon>Streptosporangiaceae</taxon>
        <taxon>Nonomuraea</taxon>
    </lineage>
</organism>
<dbReference type="AlphaFoldDB" id="A0A7W0CKB7"/>
<feature type="domain" description="HTH tetR-type" evidence="5">
    <location>
        <begin position="21"/>
        <end position="81"/>
    </location>
</feature>
<dbReference type="GO" id="GO:0045892">
    <property type="term" value="P:negative regulation of DNA-templated transcription"/>
    <property type="evidence" value="ECO:0007669"/>
    <property type="project" value="InterPro"/>
</dbReference>
<dbReference type="GO" id="GO:0000976">
    <property type="term" value="F:transcription cis-regulatory region binding"/>
    <property type="evidence" value="ECO:0007669"/>
    <property type="project" value="TreeGrafter"/>
</dbReference>
<evidence type="ECO:0000256" key="4">
    <source>
        <dbReference type="PROSITE-ProRule" id="PRU00335"/>
    </source>
</evidence>
<dbReference type="InterPro" id="IPR001647">
    <property type="entry name" value="HTH_TetR"/>
</dbReference>
<dbReference type="RefSeq" id="WP_181611458.1">
    <property type="nucleotide sequence ID" value="NZ_BAABAM010000003.1"/>
</dbReference>
<evidence type="ECO:0000256" key="2">
    <source>
        <dbReference type="ARBA" id="ARBA00023125"/>
    </source>
</evidence>
<name>A0A7W0CKB7_9ACTN</name>
<dbReference type="PANTHER" id="PTHR30055:SF151">
    <property type="entry name" value="TRANSCRIPTIONAL REGULATORY PROTEIN"/>
    <property type="match status" value="1"/>
</dbReference>
<feature type="DNA-binding region" description="H-T-H motif" evidence="4">
    <location>
        <begin position="44"/>
        <end position="63"/>
    </location>
</feature>
<keyword evidence="2 4" id="KW-0238">DNA-binding</keyword>
<evidence type="ECO:0000256" key="1">
    <source>
        <dbReference type="ARBA" id="ARBA00023015"/>
    </source>
</evidence>
<dbReference type="Proteomes" id="UP000530928">
    <property type="component" value="Unassembled WGS sequence"/>
</dbReference>
<dbReference type="Pfam" id="PF02909">
    <property type="entry name" value="TetR_C_1"/>
    <property type="match status" value="1"/>
</dbReference>
<keyword evidence="3" id="KW-0804">Transcription</keyword>
<keyword evidence="7" id="KW-1185">Reference proteome</keyword>
<dbReference type="InterPro" id="IPR036271">
    <property type="entry name" value="Tet_transcr_reg_TetR-rel_C_sf"/>
</dbReference>
<dbReference type="PROSITE" id="PS50977">
    <property type="entry name" value="HTH_TETR_2"/>
    <property type="match status" value="1"/>
</dbReference>
<dbReference type="InterPro" id="IPR050109">
    <property type="entry name" value="HTH-type_TetR-like_transc_reg"/>
</dbReference>
<dbReference type="GO" id="GO:0003700">
    <property type="term" value="F:DNA-binding transcription factor activity"/>
    <property type="evidence" value="ECO:0007669"/>
    <property type="project" value="TreeGrafter"/>
</dbReference>
<evidence type="ECO:0000313" key="6">
    <source>
        <dbReference type="EMBL" id="MBA2892725.1"/>
    </source>
</evidence>
<dbReference type="PROSITE" id="PS01081">
    <property type="entry name" value="HTH_TETR_1"/>
    <property type="match status" value="1"/>
</dbReference>
<accession>A0A7W0CKB7</accession>
<reference evidence="6 7" key="1">
    <citation type="submission" date="2020-07" db="EMBL/GenBank/DDBJ databases">
        <title>Genomic Encyclopedia of Type Strains, Phase IV (KMG-IV): sequencing the most valuable type-strain genomes for metagenomic binning, comparative biology and taxonomic classification.</title>
        <authorList>
            <person name="Goeker M."/>
        </authorList>
    </citation>
    <scope>NUCLEOTIDE SEQUENCE [LARGE SCALE GENOMIC DNA]</scope>
    <source>
        <strain evidence="6 7">DSM 45533</strain>
    </source>
</reference>
<proteinExistence type="predicted"/>
<keyword evidence="1" id="KW-0805">Transcription regulation</keyword>
<dbReference type="InterPro" id="IPR009057">
    <property type="entry name" value="Homeodomain-like_sf"/>
</dbReference>
<protein>
    <submittedName>
        <fullName evidence="6">AcrR family transcriptional regulator</fullName>
    </submittedName>
</protein>
<evidence type="ECO:0000313" key="7">
    <source>
        <dbReference type="Proteomes" id="UP000530928"/>
    </source>
</evidence>
<evidence type="ECO:0000259" key="5">
    <source>
        <dbReference type="PROSITE" id="PS50977"/>
    </source>
</evidence>
<dbReference type="EMBL" id="JACDUR010000004">
    <property type="protein sequence ID" value="MBA2892725.1"/>
    <property type="molecule type" value="Genomic_DNA"/>
</dbReference>
<dbReference type="SUPFAM" id="SSF46689">
    <property type="entry name" value="Homeodomain-like"/>
    <property type="match status" value="1"/>
</dbReference>
<dbReference type="PANTHER" id="PTHR30055">
    <property type="entry name" value="HTH-TYPE TRANSCRIPTIONAL REGULATOR RUTR"/>
    <property type="match status" value="1"/>
</dbReference>
<dbReference type="Pfam" id="PF00440">
    <property type="entry name" value="TetR_N"/>
    <property type="match status" value="1"/>
</dbReference>
<dbReference type="InterPro" id="IPR004111">
    <property type="entry name" value="Repressor_TetR_C"/>
</dbReference>
<sequence>MPNPDSPIPSVWTRPPKKAPALSREQIVAAAMKLLDTEGLEALSLRRLGVELGAAATAFYRHVANKDELIELVVNEVYGELRIDGEAPWRESVTVIAHSFRAAILRHPWFVSVIGEVGLAYLGPNVMGKTDQMLAVLERAGFALEDADLAMTAVLSFVVGHTTSEAAWLTTLARSGRSEQEWMDGLVPVAEQAAQPYPALRRLFELQRRSGAATREDSFAYGLELILDSLERRMR</sequence>
<dbReference type="Gene3D" id="1.10.10.60">
    <property type="entry name" value="Homeodomain-like"/>
    <property type="match status" value="1"/>
</dbReference>
<evidence type="ECO:0000256" key="3">
    <source>
        <dbReference type="ARBA" id="ARBA00023163"/>
    </source>
</evidence>
<dbReference type="Gene3D" id="1.10.357.10">
    <property type="entry name" value="Tetracycline Repressor, domain 2"/>
    <property type="match status" value="1"/>
</dbReference>
<dbReference type="InterPro" id="IPR023772">
    <property type="entry name" value="DNA-bd_HTH_TetR-type_CS"/>
</dbReference>